<sequence length="242" mass="26826">MTTFRPDPLDHLTGRVHPGLPFPPGISAPGNGGKFTPEGQLLIWPGNTMICHIDPESDAHAALVDIQAGLKAGPHAASFTFLPAESLHMTVFQGISGPFANRFDWPEGVDKGATRNEVTRALKDRLDGIALPQVRRIRALEVFAGHSMTVDGIGPDEQGLRDTRETLREVTGIEPAGYETYTFHITLAYILHWLEERAAREVVALSEALFAEHGPRLQDIRLGRIELCNFEHMHHFEPLRHL</sequence>
<dbReference type="STRING" id="311180.SAMN04488050_108239"/>
<proteinExistence type="predicted"/>
<dbReference type="EMBL" id="FOZW01000008">
    <property type="protein sequence ID" value="SFT03419.1"/>
    <property type="molecule type" value="Genomic_DNA"/>
</dbReference>
<dbReference type="Gene3D" id="3.90.1140.10">
    <property type="entry name" value="Cyclic phosphodiesterase"/>
    <property type="match status" value="1"/>
</dbReference>
<dbReference type="RefSeq" id="WP_092427425.1">
    <property type="nucleotide sequence ID" value="NZ_FNCL01000009.1"/>
</dbReference>
<organism evidence="2 3">
    <name type="scientific">Alloyangia pacifica</name>
    <dbReference type="NCBI Taxonomy" id="311180"/>
    <lineage>
        <taxon>Bacteria</taxon>
        <taxon>Pseudomonadati</taxon>
        <taxon>Pseudomonadota</taxon>
        <taxon>Alphaproteobacteria</taxon>
        <taxon>Rhodobacterales</taxon>
        <taxon>Roseobacteraceae</taxon>
        <taxon>Alloyangia</taxon>
    </lineage>
</organism>
<dbReference type="AlphaFoldDB" id="A0A1I6UPR3"/>
<dbReference type="OrthoDB" id="151828at2"/>
<dbReference type="SUPFAM" id="SSF55144">
    <property type="entry name" value="LigT-like"/>
    <property type="match status" value="1"/>
</dbReference>
<gene>
    <name evidence="2" type="ORF">SAMN04488050_108239</name>
</gene>
<dbReference type="InterPro" id="IPR015069">
    <property type="entry name" value="2H-PEstase_DUF1868"/>
</dbReference>
<evidence type="ECO:0000313" key="3">
    <source>
        <dbReference type="Proteomes" id="UP000199392"/>
    </source>
</evidence>
<name>A0A1I6UPR3_9RHOB</name>
<dbReference type="InterPro" id="IPR009097">
    <property type="entry name" value="Cyclic_Pdiesterase"/>
</dbReference>
<reference evidence="3" key="1">
    <citation type="submission" date="2016-10" db="EMBL/GenBank/DDBJ databases">
        <authorList>
            <person name="Varghese N."/>
            <person name="Submissions S."/>
        </authorList>
    </citation>
    <scope>NUCLEOTIDE SEQUENCE [LARGE SCALE GENOMIC DNA]</scope>
    <source>
        <strain evidence="3">DSM 26894</strain>
    </source>
</reference>
<evidence type="ECO:0000259" key="1">
    <source>
        <dbReference type="Pfam" id="PF08975"/>
    </source>
</evidence>
<dbReference type="Pfam" id="PF08975">
    <property type="entry name" value="2H-phosphodiest"/>
    <property type="match status" value="1"/>
</dbReference>
<feature type="domain" description="DUF1868" evidence="1">
    <location>
        <begin position="34"/>
        <end position="133"/>
    </location>
</feature>
<protein>
    <recommendedName>
        <fullName evidence="1">DUF1868 domain-containing protein</fullName>
    </recommendedName>
</protein>
<keyword evidence="3" id="KW-1185">Reference proteome</keyword>
<dbReference type="Proteomes" id="UP000199392">
    <property type="component" value="Unassembled WGS sequence"/>
</dbReference>
<evidence type="ECO:0000313" key="2">
    <source>
        <dbReference type="EMBL" id="SFT03419.1"/>
    </source>
</evidence>
<accession>A0A1I6UPR3</accession>